<dbReference type="RefSeq" id="WP_073016161.1">
    <property type="nucleotide sequence ID" value="NZ_FQXU01000003.1"/>
</dbReference>
<sequence>MNIYDKPLTEYKDSDYSIKFANYNTTLYHYTSIDGVMGILGGKKFRVSKAEFLNDSSEIIYILNTIYKSLKTIIKKDDSLGEIIINSLIEAIEGNTTHNGLRWYKNIMVDHKYILSLSLNRDSLMLWSNYSKFDGYNLGFDFYKLYNTFLDENSIVTHGKVLYKEKDQIKVIQKDYLNLLSIYNQYKDNLNINELSEFQREAFIAFYSRMNVYALFFKHDGFNYEEEYRVAITYKKKEVFYRTSNGCIIPYIETPINNSTLLPLTTITIGPKNNIDIAKSGIEHYIKSIGYKDIKISKSEIPLRY</sequence>
<proteinExistence type="predicted"/>
<dbReference type="Proteomes" id="UP000184241">
    <property type="component" value="Unassembled WGS sequence"/>
</dbReference>
<evidence type="ECO:0000313" key="1">
    <source>
        <dbReference type="EMBL" id="SHH56777.1"/>
    </source>
</evidence>
<organism evidence="1 2">
    <name type="scientific">Clostridium intestinale DSM 6191</name>
    <dbReference type="NCBI Taxonomy" id="1121320"/>
    <lineage>
        <taxon>Bacteria</taxon>
        <taxon>Bacillati</taxon>
        <taxon>Bacillota</taxon>
        <taxon>Clostridia</taxon>
        <taxon>Eubacteriales</taxon>
        <taxon>Clostridiaceae</taxon>
        <taxon>Clostridium</taxon>
    </lineage>
</organism>
<gene>
    <name evidence="1" type="ORF">SAMN02745941_00378</name>
</gene>
<dbReference type="InterPro" id="IPR021352">
    <property type="entry name" value="DUF2971"/>
</dbReference>
<accession>A0A1M5U163</accession>
<reference evidence="1 2" key="1">
    <citation type="submission" date="2016-11" db="EMBL/GenBank/DDBJ databases">
        <authorList>
            <person name="Jaros S."/>
            <person name="Januszkiewicz K."/>
            <person name="Wedrychowicz H."/>
        </authorList>
    </citation>
    <scope>NUCLEOTIDE SEQUENCE [LARGE SCALE GENOMIC DNA]</scope>
    <source>
        <strain evidence="1 2">DSM 6191</strain>
    </source>
</reference>
<protein>
    <recommendedName>
        <fullName evidence="3">DUF2971 domain-containing protein</fullName>
    </recommendedName>
</protein>
<dbReference type="EMBL" id="FQXU01000003">
    <property type="protein sequence ID" value="SHH56777.1"/>
    <property type="molecule type" value="Genomic_DNA"/>
</dbReference>
<dbReference type="AlphaFoldDB" id="A0A1M5U163"/>
<dbReference type="Pfam" id="PF11185">
    <property type="entry name" value="DUF2971"/>
    <property type="match status" value="1"/>
</dbReference>
<evidence type="ECO:0008006" key="3">
    <source>
        <dbReference type="Google" id="ProtNLM"/>
    </source>
</evidence>
<name>A0A1M5U163_9CLOT</name>
<evidence type="ECO:0000313" key="2">
    <source>
        <dbReference type="Proteomes" id="UP000184241"/>
    </source>
</evidence>